<feature type="active site" description="Proton acceptor" evidence="2">
    <location>
        <position position="120"/>
    </location>
</feature>
<feature type="short sequence motif" description="HXTX 2" evidence="2">
    <location>
        <begin position="120"/>
        <end position="123"/>
    </location>
</feature>
<dbReference type="Gene3D" id="3.90.1140.10">
    <property type="entry name" value="Cyclic phosphodiesterase"/>
    <property type="match status" value="1"/>
</dbReference>
<dbReference type="RefSeq" id="WP_084392453.1">
    <property type="nucleotide sequence ID" value="NZ_BMKF01000002.1"/>
</dbReference>
<dbReference type="SUPFAM" id="SSF55144">
    <property type="entry name" value="LigT-like"/>
    <property type="match status" value="1"/>
</dbReference>
<keyword evidence="4" id="KW-1185">Reference proteome</keyword>
<comment type="caution">
    <text evidence="3">The sequence shown here is derived from an EMBL/GenBank/DDBJ whole genome shotgun (WGS) entry which is preliminary data.</text>
</comment>
<comment type="catalytic activity">
    <reaction evidence="2">
        <text>a 3'-end 2',3'-cyclophospho-ribonucleotide-RNA + H2O = a 3'-end 2'-phospho-ribonucleotide-RNA + H(+)</text>
        <dbReference type="Rhea" id="RHEA:11828"/>
        <dbReference type="Rhea" id="RHEA-COMP:10464"/>
        <dbReference type="Rhea" id="RHEA-COMP:17353"/>
        <dbReference type="ChEBI" id="CHEBI:15377"/>
        <dbReference type="ChEBI" id="CHEBI:15378"/>
        <dbReference type="ChEBI" id="CHEBI:83064"/>
        <dbReference type="ChEBI" id="CHEBI:173113"/>
        <dbReference type="EC" id="3.1.4.58"/>
    </reaction>
</comment>
<dbReference type="HAMAP" id="MF_01940">
    <property type="entry name" value="RNA_CPDase"/>
    <property type="match status" value="1"/>
</dbReference>
<evidence type="ECO:0000313" key="4">
    <source>
        <dbReference type="Proteomes" id="UP000628854"/>
    </source>
</evidence>
<organism evidence="3 4">
    <name type="scientific">Henriciella pelagia</name>
    <dbReference type="NCBI Taxonomy" id="1977912"/>
    <lineage>
        <taxon>Bacteria</taxon>
        <taxon>Pseudomonadati</taxon>
        <taxon>Pseudomonadota</taxon>
        <taxon>Alphaproteobacteria</taxon>
        <taxon>Hyphomonadales</taxon>
        <taxon>Hyphomonadaceae</taxon>
        <taxon>Henriciella</taxon>
    </lineage>
</organism>
<sequence length="178" mass="19916">MIRLFAALPVPEDVMDRLEPLQTGLNGASWRGREHFHITLGFFGDVAVPDAQELDASIGDIPAPQLDLEIEGVGWFGRKEPGLVYATVKRTEPLEALARACRKAASKVGLSPDAKPFRPHITLAYLNNARLEEVMAWSERWQVLRAGPWTADRFYMFESTLRHGKKSVYVPVAEYPLG</sequence>
<evidence type="ECO:0000256" key="2">
    <source>
        <dbReference type="HAMAP-Rule" id="MF_01940"/>
    </source>
</evidence>
<protein>
    <recommendedName>
        <fullName evidence="2">RNA 2',3'-cyclic phosphodiesterase</fullName>
        <shortName evidence="2">RNA 2',3'-CPDase</shortName>
        <ecNumber evidence="2">3.1.4.58</ecNumber>
    </recommendedName>
</protein>
<dbReference type="EMBL" id="BMKF01000002">
    <property type="protein sequence ID" value="GGB70986.1"/>
    <property type="molecule type" value="Genomic_DNA"/>
</dbReference>
<comment type="similarity">
    <text evidence="2">Belongs to the 2H phosphoesterase superfamily. ThpR family.</text>
</comment>
<keyword evidence="1 2" id="KW-0378">Hydrolase</keyword>
<gene>
    <name evidence="3" type="ORF">GCM10011503_19580</name>
</gene>
<dbReference type="EC" id="3.1.4.58" evidence="2"/>
<feature type="active site" description="Proton donor" evidence="2">
    <location>
        <position position="37"/>
    </location>
</feature>
<accession>A0ABQ1JKY7</accession>
<dbReference type="Pfam" id="PF13563">
    <property type="entry name" value="2_5_RNA_ligase2"/>
    <property type="match status" value="1"/>
</dbReference>
<reference evidence="4" key="1">
    <citation type="journal article" date="2019" name="Int. J. Syst. Evol. Microbiol.">
        <title>The Global Catalogue of Microorganisms (GCM) 10K type strain sequencing project: providing services to taxonomists for standard genome sequencing and annotation.</title>
        <authorList>
            <consortium name="The Broad Institute Genomics Platform"/>
            <consortium name="The Broad Institute Genome Sequencing Center for Infectious Disease"/>
            <person name="Wu L."/>
            <person name="Ma J."/>
        </authorList>
    </citation>
    <scope>NUCLEOTIDE SEQUENCE [LARGE SCALE GENOMIC DNA]</scope>
    <source>
        <strain evidence="4">CGMCC 1.15928</strain>
    </source>
</reference>
<dbReference type="Proteomes" id="UP000628854">
    <property type="component" value="Unassembled WGS sequence"/>
</dbReference>
<dbReference type="NCBIfam" id="TIGR02258">
    <property type="entry name" value="2_5_ligase"/>
    <property type="match status" value="1"/>
</dbReference>
<feature type="short sequence motif" description="HXTX 1" evidence="2">
    <location>
        <begin position="37"/>
        <end position="40"/>
    </location>
</feature>
<dbReference type="PANTHER" id="PTHR35561:SF1">
    <property type="entry name" value="RNA 2',3'-CYCLIC PHOSPHODIESTERASE"/>
    <property type="match status" value="1"/>
</dbReference>
<proteinExistence type="inferred from homology"/>
<name>A0ABQ1JKY7_9PROT</name>
<dbReference type="InterPro" id="IPR004175">
    <property type="entry name" value="RNA_CPDase"/>
</dbReference>
<evidence type="ECO:0000256" key="1">
    <source>
        <dbReference type="ARBA" id="ARBA00022801"/>
    </source>
</evidence>
<comment type="function">
    <text evidence="2">Hydrolyzes RNA 2',3'-cyclic phosphodiester to an RNA 2'-phosphomonoester.</text>
</comment>
<dbReference type="InterPro" id="IPR009097">
    <property type="entry name" value="Cyclic_Pdiesterase"/>
</dbReference>
<evidence type="ECO:0000313" key="3">
    <source>
        <dbReference type="EMBL" id="GGB70986.1"/>
    </source>
</evidence>
<dbReference type="PANTHER" id="PTHR35561">
    <property type="entry name" value="RNA 2',3'-CYCLIC PHOSPHODIESTERASE"/>
    <property type="match status" value="1"/>
</dbReference>